<proteinExistence type="predicted"/>
<dbReference type="Proteomes" id="UP000283383">
    <property type="component" value="Unassembled WGS sequence"/>
</dbReference>
<evidence type="ECO:0000313" key="2">
    <source>
        <dbReference type="EMBL" id="RKF61057.1"/>
    </source>
</evidence>
<evidence type="ECO:0000313" key="3">
    <source>
        <dbReference type="Proteomes" id="UP000283383"/>
    </source>
</evidence>
<dbReference type="EMBL" id="MCBQ01015984">
    <property type="protein sequence ID" value="RKF61057.1"/>
    <property type="molecule type" value="Genomic_DNA"/>
</dbReference>
<gene>
    <name evidence="2" type="ORF">GcM3_159017</name>
</gene>
<comment type="caution">
    <text evidence="2">The sequence shown here is derived from an EMBL/GenBank/DDBJ whole genome shotgun (WGS) entry which is preliminary data.</text>
</comment>
<protein>
    <submittedName>
        <fullName evidence="2">Uncharacterized protein</fullName>
    </submittedName>
</protein>
<accession>A0A420HUH2</accession>
<name>A0A420HUH2_9PEZI</name>
<dbReference type="AlphaFoldDB" id="A0A420HUH2"/>
<sequence length="70" mass="7880">MDRGDGRDVSDDDSVDDNTHTAGSRPSNEKNEHLKSSDPVYEATFHKPIRRNKLSNIHTFSGQPPLDPNY</sequence>
<feature type="region of interest" description="Disordered" evidence="1">
    <location>
        <begin position="1"/>
        <end position="70"/>
    </location>
</feature>
<evidence type="ECO:0000256" key="1">
    <source>
        <dbReference type="SAM" id="MobiDB-lite"/>
    </source>
</evidence>
<reference evidence="2 3" key="1">
    <citation type="journal article" date="2018" name="BMC Genomics">
        <title>Comparative genome analyses reveal sequence features reflecting distinct modes of host-adaptation between dicot and monocot powdery mildew.</title>
        <authorList>
            <person name="Wu Y."/>
            <person name="Ma X."/>
            <person name="Pan Z."/>
            <person name="Kale S.D."/>
            <person name="Song Y."/>
            <person name="King H."/>
            <person name="Zhang Q."/>
            <person name="Presley C."/>
            <person name="Deng X."/>
            <person name="Wei C.I."/>
            <person name="Xiao S."/>
        </authorList>
    </citation>
    <scope>NUCLEOTIDE SEQUENCE [LARGE SCALE GENOMIC DNA]</scope>
    <source>
        <strain evidence="2">UMSG3</strain>
    </source>
</reference>
<feature type="compositionally biased region" description="Basic and acidic residues" evidence="1">
    <location>
        <begin position="27"/>
        <end position="36"/>
    </location>
</feature>
<organism evidence="2 3">
    <name type="scientific">Golovinomyces cichoracearum</name>
    <dbReference type="NCBI Taxonomy" id="62708"/>
    <lineage>
        <taxon>Eukaryota</taxon>
        <taxon>Fungi</taxon>
        <taxon>Dikarya</taxon>
        <taxon>Ascomycota</taxon>
        <taxon>Pezizomycotina</taxon>
        <taxon>Leotiomycetes</taxon>
        <taxon>Erysiphales</taxon>
        <taxon>Erysiphaceae</taxon>
        <taxon>Golovinomyces</taxon>
    </lineage>
</organism>
<keyword evidence="3" id="KW-1185">Reference proteome</keyword>